<protein>
    <submittedName>
        <fullName evidence="1">Uncharacterized protein</fullName>
    </submittedName>
</protein>
<dbReference type="Proteomes" id="UP001157502">
    <property type="component" value="Chromosome 34"/>
</dbReference>
<sequence length="99" mass="10821">MLLFELLVDHIAGPHLVFYCLWGPRQAGYAGLRGEMSLGPDSGSCILDLLMEYAWPAAVSCQISPPVVNLLFPNVRSPLLLDRLSPSNTGCCREAQLCM</sequence>
<reference evidence="1" key="1">
    <citation type="submission" date="2021-05" db="EMBL/GenBank/DDBJ databases">
        <authorList>
            <person name="Pan Q."/>
            <person name="Jouanno E."/>
            <person name="Zahm M."/>
            <person name="Klopp C."/>
            <person name="Cabau C."/>
            <person name="Louis A."/>
            <person name="Berthelot C."/>
            <person name="Parey E."/>
            <person name="Roest Crollius H."/>
            <person name="Montfort J."/>
            <person name="Robinson-Rechavi M."/>
            <person name="Bouchez O."/>
            <person name="Lampietro C."/>
            <person name="Lopez Roques C."/>
            <person name="Donnadieu C."/>
            <person name="Postlethwait J."/>
            <person name="Bobe J."/>
            <person name="Dillon D."/>
            <person name="Chandos A."/>
            <person name="von Hippel F."/>
            <person name="Guiguen Y."/>
        </authorList>
    </citation>
    <scope>NUCLEOTIDE SEQUENCE</scope>
    <source>
        <strain evidence="1">YG-Jan2019</strain>
    </source>
</reference>
<evidence type="ECO:0000313" key="1">
    <source>
        <dbReference type="EMBL" id="KAJ7986616.1"/>
    </source>
</evidence>
<dbReference type="EMBL" id="CM055761">
    <property type="protein sequence ID" value="KAJ7986616.1"/>
    <property type="molecule type" value="Genomic_DNA"/>
</dbReference>
<accession>A0ACC2F5F3</accession>
<gene>
    <name evidence="1" type="ORF">DPEC_G00341720</name>
</gene>
<proteinExistence type="predicted"/>
<keyword evidence="2" id="KW-1185">Reference proteome</keyword>
<name>A0ACC2F5F3_DALPE</name>
<organism evidence="1 2">
    <name type="scientific">Dallia pectoralis</name>
    <name type="common">Alaska blackfish</name>
    <dbReference type="NCBI Taxonomy" id="75939"/>
    <lineage>
        <taxon>Eukaryota</taxon>
        <taxon>Metazoa</taxon>
        <taxon>Chordata</taxon>
        <taxon>Craniata</taxon>
        <taxon>Vertebrata</taxon>
        <taxon>Euteleostomi</taxon>
        <taxon>Actinopterygii</taxon>
        <taxon>Neopterygii</taxon>
        <taxon>Teleostei</taxon>
        <taxon>Protacanthopterygii</taxon>
        <taxon>Esociformes</taxon>
        <taxon>Umbridae</taxon>
        <taxon>Dallia</taxon>
    </lineage>
</organism>
<comment type="caution">
    <text evidence="1">The sequence shown here is derived from an EMBL/GenBank/DDBJ whole genome shotgun (WGS) entry which is preliminary data.</text>
</comment>
<evidence type="ECO:0000313" key="2">
    <source>
        <dbReference type="Proteomes" id="UP001157502"/>
    </source>
</evidence>